<name>A0ABW2XD39_9ACTN</name>
<dbReference type="Gene3D" id="2.60.40.2880">
    <property type="entry name" value="MmpS1-5, C-terminal soluble domain"/>
    <property type="match status" value="1"/>
</dbReference>
<reference evidence="3" key="1">
    <citation type="journal article" date="2019" name="Int. J. Syst. Evol. Microbiol.">
        <title>The Global Catalogue of Microorganisms (GCM) 10K type strain sequencing project: providing services to taxonomists for standard genome sequencing and annotation.</title>
        <authorList>
            <consortium name="The Broad Institute Genomics Platform"/>
            <consortium name="The Broad Institute Genome Sequencing Center for Infectious Disease"/>
            <person name="Wu L."/>
            <person name="Ma J."/>
        </authorList>
    </citation>
    <scope>NUCLEOTIDE SEQUENCE [LARGE SCALE GENOMIC DNA]</scope>
    <source>
        <strain evidence="3">JCM 9371</strain>
    </source>
</reference>
<evidence type="ECO:0000256" key="1">
    <source>
        <dbReference type="SAM" id="MobiDB-lite"/>
    </source>
</evidence>
<dbReference type="PROSITE" id="PS51257">
    <property type="entry name" value="PROKAR_LIPOPROTEIN"/>
    <property type="match status" value="1"/>
</dbReference>
<proteinExistence type="predicted"/>
<comment type="caution">
    <text evidence="2">The sequence shown here is derived from an EMBL/GenBank/DDBJ whole genome shotgun (WGS) entry which is preliminary data.</text>
</comment>
<keyword evidence="3" id="KW-1185">Reference proteome</keyword>
<evidence type="ECO:0000313" key="3">
    <source>
        <dbReference type="Proteomes" id="UP001597063"/>
    </source>
</evidence>
<evidence type="ECO:0008006" key="4">
    <source>
        <dbReference type="Google" id="ProtNLM"/>
    </source>
</evidence>
<gene>
    <name evidence="2" type="ORF">ACFQZM_07605</name>
</gene>
<sequence>MNEGRGFGALAVAGFVALAVAGCGGDGGTGGGGDGGGSGKTVAAPAGGWPQPENGRLTEKMCGLLTEADYAEFGHNRMSASTLKRADDGSNAVSCLYTLGDELAMDLQTTAEAAKIAFERDAEDHKRRLASDEKRSVFTADVVQGADESWFDFSTIGSDESEFELQARRGALTVKLVLNRGEKDKDPRQMLPALAGRVFQRVGNLGKADTGITHRIRYELTGTGKAQGSYIDPATVKAVQFKDAKLPWHKEFPVPAPTGNPVPLTLNAYTKTFGAPLGCRILVDNKPVVEKNSTVSVFCSATYSR</sequence>
<dbReference type="InterPro" id="IPR038468">
    <property type="entry name" value="MmpS_C"/>
</dbReference>
<protein>
    <recommendedName>
        <fullName evidence="4">Lipoprotein</fullName>
    </recommendedName>
</protein>
<dbReference type="Proteomes" id="UP001597063">
    <property type="component" value="Unassembled WGS sequence"/>
</dbReference>
<evidence type="ECO:0000313" key="2">
    <source>
        <dbReference type="EMBL" id="MFD0684354.1"/>
    </source>
</evidence>
<organism evidence="2 3">
    <name type="scientific">Actinomadura fibrosa</name>
    <dbReference type="NCBI Taxonomy" id="111802"/>
    <lineage>
        <taxon>Bacteria</taxon>
        <taxon>Bacillati</taxon>
        <taxon>Actinomycetota</taxon>
        <taxon>Actinomycetes</taxon>
        <taxon>Streptosporangiales</taxon>
        <taxon>Thermomonosporaceae</taxon>
        <taxon>Actinomadura</taxon>
    </lineage>
</organism>
<accession>A0ABW2XD39</accession>
<feature type="region of interest" description="Disordered" evidence="1">
    <location>
        <begin position="31"/>
        <end position="54"/>
    </location>
</feature>
<dbReference type="EMBL" id="JBHTGP010000003">
    <property type="protein sequence ID" value="MFD0684354.1"/>
    <property type="molecule type" value="Genomic_DNA"/>
</dbReference>
<dbReference type="RefSeq" id="WP_131756735.1">
    <property type="nucleotide sequence ID" value="NZ_CAACUY010000020.1"/>
</dbReference>